<proteinExistence type="predicted"/>
<dbReference type="AlphaFoldDB" id="A0A520LMZ5"/>
<gene>
    <name evidence="2" type="ORF">EVB02_01540</name>
</gene>
<feature type="transmembrane region" description="Helical" evidence="1">
    <location>
        <begin position="12"/>
        <end position="33"/>
    </location>
</feature>
<evidence type="ECO:0000313" key="2">
    <source>
        <dbReference type="EMBL" id="RZO07615.1"/>
    </source>
</evidence>
<dbReference type="EMBL" id="SHBO01000011">
    <property type="protein sequence ID" value="RZO07615.1"/>
    <property type="molecule type" value="Genomic_DNA"/>
</dbReference>
<reference evidence="2 3" key="1">
    <citation type="submission" date="2019-02" db="EMBL/GenBank/DDBJ databases">
        <title>Prokaryotic population dynamics and viral predation in marine succession experiment using metagenomics: the confinement effect.</title>
        <authorList>
            <person name="Haro-Moreno J.M."/>
            <person name="Rodriguez-Valera F."/>
            <person name="Lopez-Perez M."/>
        </authorList>
    </citation>
    <scope>NUCLEOTIDE SEQUENCE [LARGE SCALE GENOMIC DNA]</scope>
    <source>
        <strain evidence="2">MED-G169</strain>
    </source>
</reference>
<feature type="transmembrane region" description="Helical" evidence="1">
    <location>
        <begin position="45"/>
        <end position="65"/>
    </location>
</feature>
<comment type="caution">
    <text evidence="2">The sequence shown here is derived from an EMBL/GenBank/DDBJ whole genome shotgun (WGS) entry which is preliminary data.</text>
</comment>
<accession>A0A520LMZ5</accession>
<name>A0A520LMZ5_9GAMM</name>
<dbReference type="Proteomes" id="UP000318148">
    <property type="component" value="Unassembled WGS sequence"/>
</dbReference>
<keyword evidence="1" id="KW-1133">Transmembrane helix</keyword>
<organism evidence="2 3">
    <name type="scientific">SAR92 clade bacterium</name>
    <dbReference type="NCBI Taxonomy" id="2315479"/>
    <lineage>
        <taxon>Bacteria</taxon>
        <taxon>Pseudomonadati</taxon>
        <taxon>Pseudomonadota</taxon>
        <taxon>Gammaproteobacteria</taxon>
        <taxon>Cellvibrionales</taxon>
        <taxon>Porticoccaceae</taxon>
        <taxon>SAR92 clade</taxon>
    </lineage>
</organism>
<evidence type="ECO:0000256" key="1">
    <source>
        <dbReference type="SAM" id="Phobius"/>
    </source>
</evidence>
<keyword evidence="1" id="KW-0812">Transmembrane</keyword>
<feature type="transmembrane region" description="Helical" evidence="1">
    <location>
        <begin position="77"/>
        <end position="96"/>
    </location>
</feature>
<sequence length="136" mass="14904">MFLIAFHSSLLNLIWLASIKMPITISASLTMFIGDVEGLLFNGAFPVPILISMLYAITFIFTAVIRRWTVFPARVMYAVAGAFTFIIITLVLPLLVNNIDLIANARSSNGKLTLIIIGAIAGMYFGSFVERSKNGK</sequence>
<keyword evidence="1" id="KW-0472">Membrane</keyword>
<protein>
    <submittedName>
        <fullName evidence="2">Uncharacterized protein</fullName>
    </submittedName>
</protein>
<evidence type="ECO:0000313" key="3">
    <source>
        <dbReference type="Proteomes" id="UP000318148"/>
    </source>
</evidence>
<feature type="transmembrane region" description="Helical" evidence="1">
    <location>
        <begin position="112"/>
        <end position="129"/>
    </location>
</feature>